<feature type="transmembrane region" description="Helical" evidence="9">
    <location>
        <begin position="421"/>
        <end position="438"/>
    </location>
</feature>
<gene>
    <name evidence="10" type="ORF">ACFQ4B_18795</name>
</gene>
<evidence type="ECO:0000256" key="8">
    <source>
        <dbReference type="SAM" id="MobiDB-lite"/>
    </source>
</evidence>
<sequence length="477" mass="53320">MDSKQIINYRQMSWLIASLLTGGGLVSIQHDLVRVARMDAWFTYILPTLYIVLVAYAFCKLAQRFPGRNLFEINKIVMGKAVGLIFNLILIVHFWLMLIRDVRSFSKFMGTILLPTTPEEVVLFIMILLIMYFGRTSIEVIGRVNDIFFPLFALTILLMPLMLTNELDKSLIEPILAGDFFNVFYGNMLSLGWYGDIFIAGAFLHAISQIKQVRSAIRHGAILSSLFLGIFLLMEVLVFGPIISGNLIYPNYNLVQQIHITDFLDRMDLLILSIWAPILFSKDILIYLALLTGLASLVKQRDYSTINTPIGYFILLTSLLAFKNTTEVFSFGNYSSTVIVLSYQPLALLLLLLLSRRFPVPKTSQNSGSNQPSPARQDNGDSDSANHTGADDNQKGTNQNRRPGSSPLSAHGPSYHLWSRLSNILLTTSIVSVVAGLWGSEYFAAIGVVCGIIYGLTMTLAAISSYMELTQARQQRI</sequence>
<feature type="transmembrane region" description="Helical" evidence="9">
    <location>
        <begin position="112"/>
        <end position="134"/>
    </location>
</feature>
<comment type="similarity">
    <text evidence="2">Belongs to the amino acid-polyamine-organocation (APC) superfamily. Spore germination protein (SGP) (TC 2.A.3.9) family.</text>
</comment>
<feature type="region of interest" description="Disordered" evidence="8">
    <location>
        <begin position="362"/>
        <end position="410"/>
    </location>
</feature>
<dbReference type="Pfam" id="PF03845">
    <property type="entry name" value="Spore_permease"/>
    <property type="match status" value="1"/>
</dbReference>
<feature type="transmembrane region" description="Helical" evidence="9">
    <location>
        <begin position="225"/>
        <end position="249"/>
    </location>
</feature>
<dbReference type="PANTHER" id="PTHR34975:SF2">
    <property type="entry name" value="SPORE GERMINATION PROTEIN A2"/>
    <property type="match status" value="1"/>
</dbReference>
<reference evidence="11" key="1">
    <citation type="journal article" date="2019" name="Int. J. Syst. Evol. Microbiol.">
        <title>The Global Catalogue of Microorganisms (GCM) 10K type strain sequencing project: providing services to taxonomists for standard genome sequencing and annotation.</title>
        <authorList>
            <consortium name="The Broad Institute Genomics Platform"/>
            <consortium name="The Broad Institute Genome Sequencing Center for Infectious Disease"/>
            <person name="Wu L."/>
            <person name="Ma J."/>
        </authorList>
    </citation>
    <scope>NUCLEOTIDE SEQUENCE [LARGE SCALE GENOMIC DNA]</scope>
    <source>
        <strain evidence="11">CCUG 53270</strain>
    </source>
</reference>
<feature type="compositionally biased region" description="Polar residues" evidence="8">
    <location>
        <begin position="362"/>
        <end position="387"/>
    </location>
</feature>
<keyword evidence="7 9" id="KW-0472">Membrane</keyword>
<feature type="transmembrane region" description="Helical" evidence="9">
    <location>
        <begin position="12"/>
        <end position="29"/>
    </location>
</feature>
<evidence type="ECO:0000256" key="1">
    <source>
        <dbReference type="ARBA" id="ARBA00004141"/>
    </source>
</evidence>
<evidence type="ECO:0000256" key="6">
    <source>
        <dbReference type="ARBA" id="ARBA00022989"/>
    </source>
</evidence>
<keyword evidence="11" id="KW-1185">Reference proteome</keyword>
<evidence type="ECO:0000256" key="5">
    <source>
        <dbReference type="ARBA" id="ARBA00022692"/>
    </source>
</evidence>
<feature type="transmembrane region" description="Helical" evidence="9">
    <location>
        <begin position="334"/>
        <end position="354"/>
    </location>
</feature>
<protein>
    <submittedName>
        <fullName evidence="10">Endospore germination permease</fullName>
    </submittedName>
</protein>
<dbReference type="InterPro" id="IPR004761">
    <property type="entry name" value="Spore_GerAB"/>
</dbReference>
<feature type="transmembrane region" description="Helical" evidence="9">
    <location>
        <begin position="146"/>
        <end position="163"/>
    </location>
</feature>
<feature type="compositionally biased region" description="Polar residues" evidence="8">
    <location>
        <begin position="395"/>
        <end position="408"/>
    </location>
</feature>
<dbReference type="RefSeq" id="WP_345593433.1">
    <property type="nucleotide sequence ID" value="NZ_BAABJG010000045.1"/>
</dbReference>
<name>A0ABW3UP34_9BACL</name>
<evidence type="ECO:0000256" key="3">
    <source>
        <dbReference type="ARBA" id="ARBA00022448"/>
    </source>
</evidence>
<evidence type="ECO:0000313" key="11">
    <source>
        <dbReference type="Proteomes" id="UP001597180"/>
    </source>
</evidence>
<comment type="caution">
    <text evidence="10">The sequence shown here is derived from an EMBL/GenBank/DDBJ whole genome shotgun (WGS) entry which is preliminary data.</text>
</comment>
<feature type="transmembrane region" description="Helical" evidence="9">
    <location>
        <begin position="269"/>
        <end position="291"/>
    </location>
</feature>
<evidence type="ECO:0000313" key="10">
    <source>
        <dbReference type="EMBL" id="MFD1222172.1"/>
    </source>
</evidence>
<dbReference type="EMBL" id="JBHTLU010000022">
    <property type="protein sequence ID" value="MFD1222172.1"/>
    <property type="molecule type" value="Genomic_DNA"/>
</dbReference>
<keyword evidence="3" id="KW-0813">Transport</keyword>
<organism evidence="10 11">
    <name type="scientific">Paenibacillus vulneris</name>
    <dbReference type="NCBI Taxonomy" id="1133364"/>
    <lineage>
        <taxon>Bacteria</taxon>
        <taxon>Bacillati</taxon>
        <taxon>Bacillota</taxon>
        <taxon>Bacilli</taxon>
        <taxon>Bacillales</taxon>
        <taxon>Paenibacillaceae</taxon>
        <taxon>Paenibacillus</taxon>
    </lineage>
</organism>
<feature type="transmembrane region" description="Helical" evidence="9">
    <location>
        <begin position="41"/>
        <end position="59"/>
    </location>
</feature>
<proteinExistence type="inferred from homology"/>
<feature type="transmembrane region" description="Helical" evidence="9">
    <location>
        <begin position="80"/>
        <end position="100"/>
    </location>
</feature>
<evidence type="ECO:0000256" key="4">
    <source>
        <dbReference type="ARBA" id="ARBA00022544"/>
    </source>
</evidence>
<dbReference type="PANTHER" id="PTHR34975">
    <property type="entry name" value="SPORE GERMINATION PROTEIN A2"/>
    <property type="match status" value="1"/>
</dbReference>
<keyword evidence="5 9" id="KW-0812">Transmembrane</keyword>
<evidence type="ECO:0000256" key="7">
    <source>
        <dbReference type="ARBA" id="ARBA00023136"/>
    </source>
</evidence>
<keyword evidence="6 9" id="KW-1133">Transmembrane helix</keyword>
<keyword evidence="4" id="KW-0309">Germination</keyword>
<evidence type="ECO:0000256" key="2">
    <source>
        <dbReference type="ARBA" id="ARBA00007998"/>
    </source>
</evidence>
<feature type="transmembrane region" description="Helical" evidence="9">
    <location>
        <begin position="444"/>
        <end position="467"/>
    </location>
</feature>
<dbReference type="Proteomes" id="UP001597180">
    <property type="component" value="Unassembled WGS sequence"/>
</dbReference>
<feature type="transmembrane region" description="Helical" evidence="9">
    <location>
        <begin position="303"/>
        <end position="322"/>
    </location>
</feature>
<feature type="transmembrane region" description="Helical" evidence="9">
    <location>
        <begin position="183"/>
        <end position="204"/>
    </location>
</feature>
<comment type="subcellular location">
    <subcellularLocation>
        <location evidence="1">Membrane</location>
        <topology evidence="1">Multi-pass membrane protein</topology>
    </subcellularLocation>
</comment>
<accession>A0ABW3UP34</accession>
<evidence type="ECO:0000256" key="9">
    <source>
        <dbReference type="SAM" id="Phobius"/>
    </source>
</evidence>
<dbReference type="NCBIfam" id="TIGR00912">
    <property type="entry name" value="2A0309"/>
    <property type="match status" value="1"/>
</dbReference>